<gene>
    <name evidence="1" type="ORF">PsorP6_006656</name>
</gene>
<name>A0ACC0W6B0_9STRA</name>
<evidence type="ECO:0000313" key="2">
    <source>
        <dbReference type="Proteomes" id="UP001163321"/>
    </source>
</evidence>
<dbReference type="Proteomes" id="UP001163321">
    <property type="component" value="Chromosome 4"/>
</dbReference>
<proteinExistence type="predicted"/>
<accession>A0ACC0W6B0</accession>
<comment type="caution">
    <text evidence="1">The sequence shown here is derived from an EMBL/GenBank/DDBJ whole genome shotgun (WGS) entry which is preliminary data.</text>
</comment>
<protein>
    <submittedName>
        <fullName evidence="1">Uncharacterized protein</fullName>
    </submittedName>
</protein>
<keyword evidence="2" id="KW-1185">Reference proteome</keyword>
<dbReference type="EMBL" id="CM047583">
    <property type="protein sequence ID" value="KAI9913871.1"/>
    <property type="molecule type" value="Genomic_DNA"/>
</dbReference>
<sequence>MEKQATPLDASDAPVVTLKKQAQELLEDKVKRFEAQKRSNMSSDDKYLVTMINSGTLSDRVAALTLTAQAAPLHSLHRLGQLMAMATKKARLLLYILFAMSYPSIYEIADILFNEDKCIGFLIEKGAFNMKWTCEECNRQMEYYPKRYRFRCTTKKCSKQFSLRMNTFFQGRRLPIHKIFHLGYLWLKGDKSKSIQGTTKHSKHTIAVFSKYFRQLITESLDENTEIIGGPV</sequence>
<evidence type="ECO:0000313" key="1">
    <source>
        <dbReference type="EMBL" id="KAI9913871.1"/>
    </source>
</evidence>
<reference evidence="1 2" key="1">
    <citation type="journal article" date="2022" name="bioRxiv">
        <title>The genome of the oomycete Peronosclerospora sorghi, a cosmopolitan pathogen of maize and sorghum, is inflated with dispersed pseudogenes.</title>
        <authorList>
            <person name="Fletcher K."/>
            <person name="Martin F."/>
            <person name="Isakeit T."/>
            <person name="Cavanaugh K."/>
            <person name="Magill C."/>
            <person name="Michelmore R."/>
        </authorList>
    </citation>
    <scope>NUCLEOTIDE SEQUENCE [LARGE SCALE GENOMIC DNA]</scope>
    <source>
        <strain evidence="1">P6</strain>
    </source>
</reference>
<organism evidence="1 2">
    <name type="scientific">Peronosclerospora sorghi</name>
    <dbReference type="NCBI Taxonomy" id="230839"/>
    <lineage>
        <taxon>Eukaryota</taxon>
        <taxon>Sar</taxon>
        <taxon>Stramenopiles</taxon>
        <taxon>Oomycota</taxon>
        <taxon>Peronosporomycetes</taxon>
        <taxon>Peronosporales</taxon>
        <taxon>Peronosporaceae</taxon>
        <taxon>Peronosclerospora</taxon>
    </lineage>
</organism>